<gene>
    <name evidence="3" type="ORF">NKR23_g4238</name>
</gene>
<comment type="caution">
    <text evidence="3">The sequence shown here is derived from an EMBL/GenBank/DDBJ whole genome shotgun (WGS) entry which is preliminary data.</text>
</comment>
<feature type="transmembrane region" description="Helical" evidence="2">
    <location>
        <begin position="35"/>
        <end position="55"/>
    </location>
</feature>
<proteinExistence type="predicted"/>
<keyword evidence="2" id="KW-0812">Transmembrane</keyword>
<organism evidence="3 4">
    <name type="scientific">Pleurostoma richardsiae</name>
    <dbReference type="NCBI Taxonomy" id="41990"/>
    <lineage>
        <taxon>Eukaryota</taxon>
        <taxon>Fungi</taxon>
        <taxon>Dikarya</taxon>
        <taxon>Ascomycota</taxon>
        <taxon>Pezizomycotina</taxon>
        <taxon>Sordariomycetes</taxon>
        <taxon>Sordariomycetidae</taxon>
        <taxon>Calosphaeriales</taxon>
        <taxon>Pleurostomataceae</taxon>
        <taxon>Pleurostoma</taxon>
    </lineage>
</organism>
<protein>
    <recommendedName>
        <fullName evidence="5">Monooxygenase</fullName>
    </recommendedName>
</protein>
<keyword evidence="2" id="KW-0472">Membrane</keyword>
<keyword evidence="4" id="KW-1185">Reference proteome</keyword>
<dbReference type="Proteomes" id="UP001174694">
    <property type="component" value="Unassembled WGS sequence"/>
</dbReference>
<dbReference type="InterPro" id="IPR025444">
    <property type="entry name" value="Monooxy_af470"/>
</dbReference>
<evidence type="ECO:0008006" key="5">
    <source>
        <dbReference type="Google" id="ProtNLM"/>
    </source>
</evidence>
<feature type="region of interest" description="Disordered" evidence="1">
    <location>
        <begin position="1"/>
        <end position="24"/>
    </location>
</feature>
<dbReference type="Pfam" id="PF13826">
    <property type="entry name" value="Monooxy_af470-like"/>
    <property type="match status" value="1"/>
</dbReference>
<accession>A0AA38RW03</accession>
<evidence type="ECO:0000256" key="2">
    <source>
        <dbReference type="SAM" id="Phobius"/>
    </source>
</evidence>
<sequence length="290" mass="32550">MTPAKESESKPALPRGRVPRRDGKRQFPNFMLKDAFTLQTILGLGALFQCFFVAVLPAPYAFFPTARILLYALVTSAIQTVSSSKNSYMSDVLLGRLTARIPKKNSSFVNQPSSDQLVVFLLGVRFNHPLGFLCPGGGEITKYFFALLDDLDAHAEEFGLLGQSAWRADERGSQNTLMYMFYFRSLEDVHAFAHGELHHEAWQKYYAMVKETGLKHIGIYHETFCVSPGEYEGLYLNMPKILMGHINVKVAKEDVDEKEEWINSLVSANGSLRTQYGRMGKEGGKTFKAA</sequence>
<dbReference type="EMBL" id="JANBVO010000010">
    <property type="protein sequence ID" value="KAJ9149458.1"/>
    <property type="molecule type" value="Genomic_DNA"/>
</dbReference>
<reference evidence="3" key="1">
    <citation type="submission" date="2022-07" db="EMBL/GenBank/DDBJ databases">
        <title>Fungi with potential for degradation of polypropylene.</title>
        <authorList>
            <person name="Gostincar C."/>
        </authorList>
    </citation>
    <scope>NUCLEOTIDE SEQUENCE</scope>
    <source>
        <strain evidence="3">EXF-13308</strain>
    </source>
</reference>
<evidence type="ECO:0000313" key="4">
    <source>
        <dbReference type="Proteomes" id="UP001174694"/>
    </source>
</evidence>
<name>A0AA38RW03_9PEZI</name>
<evidence type="ECO:0000256" key="1">
    <source>
        <dbReference type="SAM" id="MobiDB-lite"/>
    </source>
</evidence>
<evidence type="ECO:0000313" key="3">
    <source>
        <dbReference type="EMBL" id="KAJ9149458.1"/>
    </source>
</evidence>
<dbReference type="AlphaFoldDB" id="A0AA38RW03"/>
<keyword evidence="2" id="KW-1133">Transmembrane helix</keyword>